<keyword evidence="5" id="KW-0326">Glycosidase</keyword>
<dbReference type="GO" id="GO:0004563">
    <property type="term" value="F:beta-N-acetylhexosaminidase activity"/>
    <property type="evidence" value="ECO:0007669"/>
    <property type="project" value="UniProtKB-EC"/>
</dbReference>
<dbReference type="Pfam" id="PF02838">
    <property type="entry name" value="Glyco_hydro_20b"/>
    <property type="match status" value="1"/>
</dbReference>
<dbReference type="Gene3D" id="3.30.379.10">
    <property type="entry name" value="Chitobiase/beta-hexosaminidase domain 2-like"/>
    <property type="match status" value="1"/>
</dbReference>
<evidence type="ECO:0000256" key="4">
    <source>
        <dbReference type="ARBA" id="ARBA00022801"/>
    </source>
</evidence>
<dbReference type="InterPro" id="IPR059177">
    <property type="entry name" value="GH29D-like_dom"/>
</dbReference>
<dbReference type="Proteomes" id="UP000219452">
    <property type="component" value="Unassembled WGS sequence"/>
</dbReference>
<dbReference type="Gene3D" id="3.20.20.80">
    <property type="entry name" value="Glycosidases"/>
    <property type="match status" value="1"/>
</dbReference>
<dbReference type="SUPFAM" id="SSF55545">
    <property type="entry name" value="beta-N-acetylhexosaminidase-like domain"/>
    <property type="match status" value="1"/>
</dbReference>
<dbReference type="PRINTS" id="PR00738">
    <property type="entry name" value="GLHYDRLASE20"/>
</dbReference>
<dbReference type="Pfam" id="PF13290">
    <property type="entry name" value="CHB_HEX_C_1"/>
    <property type="match status" value="1"/>
</dbReference>
<dbReference type="PROSITE" id="PS51820">
    <property type="entry name" value="PA14"/>
    <property type="match status" value="1"/>
</dbReference>
<comment type="similarity">
    <text evidence="2">Belongs to the glycosyl hydrolase 20 family.</text>
</comment>
<dbReference type="OrthoDB" id="9763537at2"/>
<evidence type="ECO:0000259" key="7">
    <source>
        <dbReference type="PROSITE" id="PS51820"/>
    </source>
</evidence>
<dbReference type="InterPro" id="IPR025705">
    <property type="entry name" value="Beta_hexosaminidase_sua/sub"/>
</dbReference>
<gene>
    <name evidence="8" type="ORF">SAMN06269250_4339</name>
</gene>
<dbReference type="InterPro" id="IPR037524">
    <property type="entry name" value="PA14/GLEYA"/>
</dbReference>
<dbReference type="SMART" id="SM00758">
    <property type="entry name" value="PA14"/>
    <property type="match status" value="1"/>
</dbReference>
<keyword evidence="4" id="KW-0378">Hydrolase</keyword>
<dbReference type="AlphaFoldDB" id="A0A286GC49"/>
<evidence type="ECO:0000256" key="2">
    <source>
        <dbReference type="ARBA" id="ARBA00006285"/>
    </source>
</evidence>
<evidence type="ECO:0000313" key="8">
    <source>
        <dbReference type="EMBL" id="SOD93068.1"/>
    </source>
</evidence>
<dbReference type="GO" id="GO:0030203">
    <property type="term" value="P:glycosaminoglycan metabolic process"/>
    <property type="evidence" value="ECO:0007669"/>
    <property type="project" value="TreeGrafter"/>
</dbReference>
<feature type="active site" description="Proton donor" evidence="6">
    <location>
        <position position="345"/>
    </location>
</feature>
<protein>
    <recommendedName>
        <fullName evidence="3">beta-N-acetylhexosaminidase</fullName>
        <ecNumber evidence="3">3.2.1.52</ecNumber>
    </recommendedName>
</protein>
<dbReference type="RefSeq" id="WP_097128219.1">
    <property type="nucleotide sequence ID" value="NZ_OCNH01000003.1"/>
</dbReference>
<dbReference type="SUPFAM" id="SSF51445">
    <property type="entry name" value="(Trans)glycosidases"/>
    <property type="match status" value="1"/>
</dbReference>
<evidence type="ECO:0000256" key="6">
    <source>
        <dbReference type="PIRSR" id="PIRSR625705-1"/>
    </source>
</evidence>
<proteinExistence type="inferred from homology"/>
<sequence>MQIKPFVFIVGLSLLITSHGQSQTPDQYPIIPYPTSLVPGQGQFTITSKTALVVQDGRFVNEARQLQLLLKPAVGKPLPTSGGTAQIVLNYDPSITAPEGYQLTITPRAVTLSAKEPVGMFRAIQTIRQLLPVSIEQKKATGALTLPAVQIRDQPAYAWRGMHLDVSRHFFSMDYLHKFVDLLALYKFNKFHLHLTDDQGWRLEIKAYPKLTSEGAWRTFNNQDSVVLKRAATNPDFNLPKQYLRQKEGKTQYGGFYTQDQMRELIAYATARHIEIIPEIDMPGHLTAAIRAYPFLSCTGQEGWGKTFSVPICPCNEPTYTFTETVLSEVAALFPSQYMHIGADEVEKSTWAQSTACQTLMKREGINSVEELQSYFVHRTEKFLLSKGKKLMVWDDALEGGLAPSATVMYWRSWVADAPVKAVRNGNSVVMTPVNTLYFDVLPDKNSLANVYQFNPVPAGLTPAEATSIQGAQANTWTEYIPSENRVDYMVMPRMTALAERLWTNQSQYDAYRQRLNRHYPRLDALEVHYRVPDLSGFAEENVFTDQIALHIRKPTDNLVVRYTIDGSLPDAASVVLPESLLISQPTTVKLAAFTNSGLQGDVYTLKYQSQSLAEPVPVSSVKAGLMSTYVKGQFRNIAAMLKATASDSVVVNQVKVPDMATAGGFGVRFRGYITVPATGIYSFFLVADDGGVLRIANRTVIDNDGNHGPIEKSGQVALKQGTHPFALDFIEAGGGYTLKLFYSRDGAEPQPVPANWFGH</sequence>
<dbReference type="InterPro" id="IPR017853">
    <property type="entry name" value="GH"/>
</dbReference>
<name>A0A286GC49_9BACT</name>
<dbReference type="EC" id="3.2.1.52" evidence="3"/>
<feature type="domain" description="PA14" evidence="7">
    <location>
        <begin position="621"/>
        <end position="757"/>
    </location>
</feature>
<dbReference type="GO" id="GO:0005975">
    <property type="term" value="P:carbohydrate metabolic process"/>
    <property type="evidence" value="ECO:0007669"/>
    <property type="project" value="InterPro"/>
</dbReference>
<dbReference type="PANTHER" id="PTHR22600:SF57">
    <property type="entry name" value="BETA-N-ACETYLHEXOSAMINIDASE"/>
    <property type="match status" value="1"/>
</dbReference>
<evidence type="ECO:0000313" key="9">
    <source>
        <dbReference type="Proteomes" id="UP000219452"/>
    </source>
</evidence>
<dbReference type="InterPro" id="IPR011658">
    <property type="entry name" value="PA14_dom"/>
</dbReference>
<dbReference type="GO" id="GO:0016020">
    <property type="term" value="C:membrane"/>
    <property type="evidence" value="ECO:0007669"/>
    <property type="project" value="TreeGrafter"/>
</dbReference>
<reference evidence="9" key="1">
    <citation type="submission" date="2017-09" db="EMBL/GenBank/DDBJ databases">
        <authorList>
            <person name="Varghese N."/>
            <person name="Submissions S."/>
        </authorList>
    </citation>
    <scope>NUCLEOTIDE SEQUENCE [LARGE SCALE GENOMIC DNA]</scope>
    <source>
        <strain evidence="9">DSM 29961</strain>
    </source>
</reference>
<comment type="catalytic activity">
    <reaction evidence="1">
        <text>Hydrolysis of terminal non-reducing N-acetyl-D-hexosamine residues in N-acetyl-beta-D-hexosaminides.</text>
        <dbReference type="EC" id="3.2.1.52"/>
    </reaction>
</comment>
<organism evidence="8 9">
    <name type="scientific">Spirosoma fluviale</name>
    <dbReference type="NCBI Taxonomy" id="1597977"/>
    <lineage>
        <taxon>Bacteria</taxon>
        <taxon>Pseudomonadati</taxon>
        <taxon>Bacteroidota</taxon>
        <taxon>Cytophagia</taxon>
        <taxon>Cytophagales</taxon>
        <taxon>Cytophagaceae</taxon>
        <taxon>Spirosoma</taxon>
    </lineage>
</organism>
<evidence type="ECO:0000256" key="1">
    <source>
        <dbReference type="ARBA" id="ARBA00001231"/>
    </source>
</evidence>
<dbReference type="InterPro" id="IPR029018">
    <property type="entry name" value="Hex-like_dom2"/>
</dbReference>
<accession>A0A286GC49</accession>
<evidence type="ECO:0000256" key="5">
    <source>
        <dbReference type="ARBA" id="ARBA00023295"/>
    </source>
</evidence>
<keyword evidence="9" id="KW-1185">Reference proteome</keyword>
<dbReference type="EMBL" id="OCNH01000003">
    <property type="protein sequence ID" value="SOD93068.1"/>
    <property type="molecule type" value="Genomic_DNA"/>
</dbReference>
<dbReference type="PANTHER" id="PTHR22600">
    <property type="entry name" value="BETA-HEXOSAMINIDASE"/>
    <property type="match status" value="1"/>
</dbReference>
<dbReference type="InterPro" id="IPR015883">
    <property type="entry name" value="Glyco_hydro_20_cat"/>
</dbReference>
<dbReference type="Pfam" id="PF07691">
    <property type="entry name" value="PA14"/>
    <property type="match status" value="1"/>
</dbReference>
<dbReference type="Pfam" id="PF00728">
    <property type="entry name" value="Glyco_hydro_20"/>
    <property type="match status" value="1"/>
</dbReference>
<dbReference type="CDD" id="cd06563">
    <property type="entry name" value="GH20_chitobiase-like"/>
    <property type="match status" value="1"/>
</dbReference>
<dbReference type="Gene3D" id="3.90.182.10">
    <property type="entry name" value="Toxin - Anthrax Protective Antigen,domain 1"/>
    <property type="match status" value="1"/>
</dbReference>
<evidence type="ECO:0000256" key="3">
    <source>
        <dbReference type="ARBA" id="ARBA00012663"/>
    </source>
</evidence>
<dbReference type="SUPFAM" id="SSF56988">
    <property type="entry name" value="Anthrax protective antigen"/>
    <property type="match status" value="1"/>
</dbReference>
<dbReference type="InterPro" id="IPR015882">
    <property type="entry name" value="HEX_bac_N"/>
</dbReference>